<keyword evidence="3" id="KW-1185">Reference proteome</keyword>
<dbReference type="EMBL" id="JACAGK010000004">
    <property type="protein sequence ID" value="MDM1047131.1"/>
    <property type="molecule type" value="Genomic_DNA"/>
</dbReference>
<reference evidence="2" key="2">
    <citation type="journal article" date="2022" name="Sci. Total Environ.">
        <title>Prevalence, transmission, and molecular epidemiology of tet(X)-positive bacteria among humans, animals, and environmental niches in China: An epidemiological, and genomic-based study.</title>
        <authorList>
            <person name="Dong N."/>
            <person name="Zeng Y."/>
            <person name="Cai C."/>
            <person name="Sun C."/>
            <person name="Lu J."/>
            <person name="Liu C."/>
            <person name="Zhou H."/>
            <person name="Sun Q."/>
            <person name="Shu L."/>
            <person name="Wang H."/>
            <person name="Wang Y."/>
            <person name="Wang S."/>
            <person name="Wu C."/>
            <person name="Chan E.W."/>
            <person name="Chen G."/>
            <person name="Shen Z."/>
            <person name="Chen S."/>
            <person name="Zhang R."/>
        </authorList>
    </citation>
    <scope>NUCLEOTIDE SEQUENCE</scope>
    <source>
        <strain evidence="2">R1692</strain>
    </source>
</reference>
<organism evidence="2 3">
    <name type="scientific">Sphingobacterium hotanense</name>
    <dbReference type="NCBI Taxonomy" id="649196"/>
    <lineage>
        <taxon>Bacteria</taxon>
        <taxon>Pseudomonadati</taxon>
        <taxon>Bacteroidota</taxon>
        <taxon>Sphingobacteriia</taxon>
        <taxon>Sphingobacteriales</taxon>
        <taxon>Sphingobacteriaceae</taxon>
        <taxon>Sphingobacterium</taxon>
    </lineage>
</organism>
<protein>
    <submittedName>
        <fullName evidence="2">Uncharacterized protein</fullName>
    </submittedName>
</protein>
<feature type="compositionally biased region" description="Polar residues" evidence="1">
    <location>
        <begin position="21"/>
        <end position="49"/>
    </location>
</feature>
<feature type="compositionally biased region" description="Basic and acidic residues" evidence="1">
    <location>
        <begin position="53"/>
        <end position="66"/>
    </location>
</feature>
<accession>A0ABT7NIX0</accession>
<feature type="region of interest" description="Disordered" evidence="1">
    <location>
        <begin position="1"/>
        <end position="66"/>
    </location>
</feature>
<dbReference type="RefSeq" id="WP_149525156.1">
    <property type="nucleotide sequence ID" value="NZ_CP030848.1"/>
</dbReference>
<evidence type="ECO:0000313" key="2">
    <source>
        <dbReference type="EMBL" id="MDM1047131.1"/>
    </source>
</evidence>
<evidence type="ECO:0000256" key="1">
    <source>
        <dbReference type="SAM" id="MobiDB-lite"/>
    </source>
</evidence>
<dbReference type="Proteomes" id="UP001170954">
    <property type="component" value="Unassembled WGS sequence"/>
</dbReference>
<proteinExistence type="predicted"/>
<gene>
    <name evidence="2" type="ORF">HX018_02570</name>
</gene>
<evidence type="ECO:0000313" key="3">
    <source>
        <dbReference type="Proteomes" id="UP001170954"/>
    </source>
</evidence>
<sequence>MQNKQDGGCSNDKKKLPYTSPKITMQELQGEQSSFIPQSNPNNNRSVLSSPMEVHKKEHICNRNQK</sequence>
<comment type="caution">
    <text evidence="2">The sequence shown here is derived from an EMBL/GenBank/DDBJ whole genome shotgun (WGS) entry which is preliminary data.</text>
</comment>
<name>A0ABT7NIX0_9SPHI</name>
<reference evidence="2" key="1">
    <citation type="submission" date="2020-06" db="EMBL/GenBank/DDBJ databases">
        <authorList>
            <person name="Dong N."/>
        </authorList>
    </citation>
    <scope>NUCLEOTIDE SEQUENCE</scope>
    <source>
        <strain evidence="2">R1692</strain>
    </source>
</reference>